<evidence type="ECO:0000256" key="1">
    <source>
        <dbReference type="SAM" id="MobiDB-lite"/>
    </source>
</evidence>
<feature type="compositionally biased region" description="Polar residues" evidence="1">
    <location>
        <begin position="37"/>
        <end position="51"/>
    </location>
</feature>
<name>A0AB33V7F8_RALSU</name>
<dbReference type="Proteomes" id="UP000005933">
    <property type="component" value="Unassembled WGS sequence"/>
</dbReference>
<dbReference type="EMBL" id="AAKL01000088">
    <property type="protein sequence ID" value="EAP70709.1"/>
    <property type="molecule type" value="Genomic_DNA"/>
</dbReference>
<organism evidence="2 3">
    <name type="scientific">Ralstonia solanacearum (strain UW551)</name>
    <dbReference type="NCBI Taxonomy" id="342110"/>
    <lineage>
        <taxon>Bacteria</taxon>
        <taxon>Pseudomonadati</taxon>
        <taxon>Pseudomonadota</taxon>
        <taxon>Betaproteobacteria</taxon>
        <taxon>Burkholderiales</taxon>
        <taxon>Burkholderiaceae</taxon>
        <taxon>Ralstonia</taxon>
        <taxon>Ralstonia solanacearum species complex</taxon>
    </lineage>
</organism>
<dbReference type="AlphaFoldDB" id="A0AB33V7F8"/>
<proteinExistence type="predicted"/>
<evidence type="ECO:0000313" key="2">
    <source>
        <dbReference type="EMBL" id="EAP70709.1"/>
    </source>
</evidence>
<evidence type="ECO:0000313" key="3">
    <source>
        <dbReference type="Proteomes" id="UP000005933"/>
    </source>
</evidence>
<comment type="caution">
    <text evidence="2">The sequence shown here is derived from an EMBL/GenBank/DDBJ whole genome shotgun (WGS) entry which is preliminary data.</text>
</comment>
<gene>
    <name evidence="2" type="ORF">RRSL_00180</name>
</gene>
<accession>A0AB33V7F8</accession>
<reference evidence="2 3" key="1">
    <citation type="journal article" date="2006" name="Mol. Plant Microbe Interact.">
        <title>Identification of open reading frames unique to a select agent: Ralstonia solanacearum race 3 biovar 2.</title>
        <authorList>
            <person name="Gabriel D.W."/>
            <person name="Allen C."/>
            <person name="Schell M."/>
            <person name="Denny T.P."/>
            <person name="Greenberg J.T."/>
            <person name="Duan Y.P."/>
            <person name="Flores-Cruz Z."/>
            <person name="Huang Q."/>
            <person name="Clifford J.M."/>
            <person name="Presting G."/>
            <person name="Gonzalez E.T."/>
            <person name="Reddy J."/>
            <person name="Elphinstone J."/>
            <person name="Swanson J."/>
            <person name="Yao J."/>
            <person name="Mulholland V."/>
            <person name="Liu L."/>
            <person name="Farmerie W."/>
            <person name="Patnaikuni M."/>
            <person name="Balogh B."/>
            <person name="Norman D."/>
            <person name="Alvarez A."/>
            <person name="Castillo J.A."/>
            <person name="Jones J."/>
            <person name="Saddler G."/>
            <person name="Walunas T."/>
            <person name="Zhukov A."/>
            <person name="Mikhailova N."/>
        </authorList>
    </citation>
    <scope>NUCLEOTIDE SEQUENCE [LARGE SCALE GENOMIC DNA]</scope>
    <source>
        <strain evidence="2 3">UW551</strain>
    </source>
</reference>
<protein>
    <submittedName>
        <fullName evidence="2">Uncharacterized protein</fullName>
    </submittedName>
</protein>
<sequence>MSERWHSQGYHFIPRANRTSGQPDIVSQIRIPRRRTPASQATIQPPASPTRQKPARRRPPEPSADGATLAHAALPRNRATVRRRLWPRGGGARLDSPFTPHA</sequence>
<feature type="region of interest" description="Disordered" evidence="1">
    <location>
        <begin position="1"/>
        <end position="102"/>
    </location>
</feature>